<proteinExistence type="inferred from homology"/>
<dbReference type="GO" id="GO:0005524">
    <property type="term" value="F:ATP binding"/>
    <property type="evidence" value="ECO:0007669"/>
    <property type="project" value="UniProtKB-KW"/>
</dbReference>
<dbReference type="Pfam" id="PF00749">
    <property type="entry name" value="tRNA-synt_1c"/>
    <property type="match status" value="1"/>
</dbReference>
<evidence type="ECO:0000256" key="14">
    <source>
        <dbReference type="ARBA" id="ARBA00047366"/>
    </source>
</evidence>
<dbReference type="Gene3D" id="1.10.10.350">
    <property type="match status" value="1"/>
</dbReference>
<evidence type="ECO:0000256" key="6">
    <source>
        <dbReference type="ARBA" id="ARBA00022840"/>
    </source>
</evidence>
<dbReference type="FunFam" id="3.40.50.620:FF:000045">
    <property type="entry name" value="Glutamate--tRNA ligase, mitochondrial"/>
    <property type="match status" value="1"/>
</dbReference>
<dbReference type="InterPro" id="IPR001412">
    <property type="entry name" value="aa-tRNA-synth_I_CS"/>
</dbReference>
<dbReference type="EC" id="6.1.1.17" evidence="3"/>
<dbReference type="CDD" id="cd00808">
    <property type="entry name" value="GluRS_core"/>
    <property type="match status" value="1"/>
</dbReference>
<comment type="catalytic activity">
    <reaction evidence="14">
        <text>tRNA(Glu) + L-glutamate + ATP = L-glutamyl-tRNA(Glu) + AMP + diphosphate</text>
        <dbReference type="Rhea" id="RHEA:23540"/>
        <dbReference type="Rhea" id="RHEA-COMP:9663"/>
        <dbReference type="Rhea" id="RHEA-COMP:9680"/>
        <dbReference type="ChEBI" id="CHEBI:29985"/>
        <dbReference type="ChEBI" id="CHEBI:30616"/>
        <dbReference type="ChEBI" id="CHEBI:33019"/>
        <dbReference type="ChEBI" id="CHEBI:78442"/>
        <dbReference type="ChEBI" id="CHEBI:78520"/>
        <dbReference type="ChEBI" id="CHEBI:456215"/>
        <dbReference type="EC" id="6.1.1.17"/>
    </reaction>
    <physiologicalReaction direction="left-to-right" evidence="14">
        <dbReference type="Rhea" id="RHEA:23541"/>
    </physiologicalReaction>
</comment>
<dbReference type="PROSITE" id="PS00178">
    <property type="entry name" value="AA_TRNA_LIGASE_I"/>
    <property type="match status" value="1"/>
</dbReference>
<dbReference type="Gene3D" id="3.40.50.620">
    <property type="entry name" value="HUPs"/>
    <property type="match status" value="1"/>
</dbReference>
<evidence type="ECO:0000256" key="16">
    <source>
        <dbReference type="ARBA" id="ARBA00047689"/>
    </source>
</evidence>
<comment type="catalytic activity">
    <reaction evidence="16">
        <text>tRNA(Gln) + L-glutamate + ATP = L-glutamyl-tRNA(Gln) + AMP + diphosphate</text>
        <dbReference type="Rhea" id="RHEA:64612"/>
        <dbReference type="Rhea" id="RHEA-COMP:9662"/>
        <dbReference type="Rhea" id="RHEA-COMP:9684"/>
        <dbReference type="ChEBI" id="CHEBI:29985"/>
        <dbReference type="ChEBI" id="CHEBI:30616"/>
        <dbReference type="ChEBI" id="CHEBI:33019"/>
        <dbReference type="ChEBI" id="CHEBI:78442"/>
        <dbReference type="ChEBI" id="CHEBI:78520"/>
        <dbReference type="ChEBI" id="CHEBI:456215"/>
    </reaction>
    <physiologicalReaction direction="left-to-right" evidence="16">
        <dbReference type="Rhea" id="RHEA:64613"/>
    </physiologicalReaction>
</comment>
<keyword evidence="6 17" id="KW-0067">ATP-binding</keyword>
<evidence type="ECO:0000256" key="9">
    <source>
        <dbReference type="ARBA" id="ARBA00030865"/>
    </source>
</evidence>
<dbReference type="InterPro" id="IPR000924">
    <property type="entry name" value="Glu/Gln-tRNA-synth"/>
</dbReference>
<dbReference type="Proteomes" id="UP001347796">
    <property type="component" value="Unassembled WGS sequence"/>
</dbReference>
<dbReference type="PANTHER" id="PTHR43311">
    <property type="entry name" value="GLUTAMATE--TRNA LIGASE"/>
    <property type="match status" value="1"/>
</dbReference>
<dbReference type="PANTHER" id="PTHR43311:SF2">
    <property type="entry name" value="GLUTAMATE--TRNA LIGASE, MITOCHONDRIAL-RELATED"/>
    <property type="match status" value="1"/>
</dbReference>
<reference evidence="20 21" key="1">
    <citation type="submission" date="2024-01" db="EMBL/GenBank/DDBJ databases">
        <title>The genome of the rayed Mediterranean limpet Patella caerulea (Linnaeus, 1758).</title>
        <authorList>
            <person name="Anh-Thu Weber A."/>
            <person name="Halstead-Nussloch G."/>
        </authorList>
    </citation>
    <scope>NUCLEOTIDE SEQUENCE [LARGE SCALE GENOMIC DNA]</scope>
    <source>
        <strain evidence="20">AATW-2023a</strain>
        <tissue evidence="20">Whole specimen</tissue>
    </source>
</reference>
<dbReference type="SUPFAM" id="SSF48163">
    <property type="entry name" value="An anticodon-binding domain of class I aminoacyl-tRNA synthetases"/>
    <property type="match status" value="1"/>
</dbReference>
<evidence type="ECO:0000313" key="20">
    <source>
        <dbReference type="EMBL" id="KAK6195713.1"/>
    </source>
</evidence>
<evidence type="ECO:0000256" key="2">
    <source>
        <dbReference type="ARBA" id="ARBA00007894"/>
    </source>
</evidence>
<dbReference type="PRINTS" id="PR00987">
    <property type="entry name" value="TRNASYNTHGLU"/>
</dbReference>
<dbReference type="GO" id="GO:0006424">
    <property type="term" value="P:glutamyl-tRNA aminoacylation"/>
    <property type="evidence" value="ECO:0007669"/>
    <property type="project" value="InterPro"/>
</dbReference>
<name>A0AAN8KIL4_PATCE</name>
<organism evidence="20 21">
    <name type="scientific">Patella caerulea</name>
    <name type="common">Rayed Mediterranean limpet</name>
    <dbReference type="NCBI Taxonomy" id="87958"/>
    <lineage>
        <taxon>Eukaryota</taxon>
        <taxon>Metazoa</taxon>
        <taxon>Spiralia</taxon>
        <taxon>Lophotrochozoa</taxon>
        <taxon>Mollusca</taxon>
        <taxon>Gastropoda</taxon>
        <taxon>Patellogastropoda</taxon>
        <taxon>Patelloidea</taxon>
        <taxon>Patellidae</taxon>
        <taxon>Patella</taxon>
    </lineage>
</organism>
<dbReference type="SUPFAM" id="SSF52374">
    <property type="entry name" value="Nucleotidylyl transferase"/>
    <property type="match status" value="1"/>
</dbReference>
<keyword evidence="4 17" id="KW-0436">Ligase</keyword>
<keyword evidence="5 17" id="KW-0547">Nucleotide-binding</keyword>
<dbReference type="GO" id="GO:0004818">
    <property type="term" value="F:glutamate-tRNA ligase activity"/>
    <property type="evidence" value="ECO:0007669"/>
    <property type="project" value="UniProtKB-EC"/>
</dbReference>
<protein>
    <recommendedName>
        <fullName evidence="11">Nondiscriminating glutamyl-tRNA synthetase EARS2, mitochondrial</fullName>
        <ecNumber evidence="3">6.1.1.17</ecNumber>
        <ecNumber evidence="10">6.1.1.24</ecNumber>
    </recommendedName>
    <alternativeName>
        <fullName evidence="13">Glutamate--tRNA(Gln) ligase EARS2, mitochondrial</fullName>
    </alternativeName>
    <alternativeName>
        <fullName evidence="9">Glutamyl-tRNA synthetase</fullName>
    </alternativeName>
    <alternativeName>
        <fullName evidence="12">Mitochondrial glutamyl-tRNA synthetase</fullName>
    </alternativeName>
</protein>
<dbReference type="InterPro" id="IPR045462">
    <property type="entry name" value="aa-tRNA-synth_I_cd-bd"/>
</dbReference>
<gene>
    <name evidence="20" type="ORF">SNE40_001084</name>
</gene>
<sequence>MAAPMKTCRRIFIHFKTLRNCRYYCESTPTNVRVRFAPSPTGMLHLGGLRTALYNYLFARANGGRFILRIEDTDQTRYVSGAEQKLEEALDWAGISPHEGPSQGGNFGPYLQSKRLDLYHGEIKKLIQNGTAYHCFCTPKRLELLRKDAARRRETPKYDNKCRHLTSTEVEEKLARKHEFVVRLKMEWSEEPYEDMIKGPIVHNVAEIEGDPVLLKSDKYPTYHFANVVDDHHMKISHVFRGDEWQASTPKHIMIYKAFNWSPPQFAHLPLIVNKDGSKLSKRQSDINVEYYKDSGYFPEAVINYVTKVGGGFGTDELYGFNLPQLAEMFQVARIKRQYGRLDPLWLEEANKIQLKKKIKCPDERVKLIKFIGNIVQKEFGAINEEYIGRVLDWSIAENRIVKLQDLVGSRFIFLWSTPTDSHIDAMQTIDPTVKAVLINCANKLKNVDDFTKDCLADVLKCHINEEKMKMMNYMKIMRMALSGLKEGPPVAEMMAIIGKDSTLSRLQNTIDKLPGAIL</sequence>
<dbReference type="GO" id="GO:0050561">
    <property type="term" value="F:glutamate-tRNA(Gln) ligase activity"/>
    <property type="evidence" value="ECO:0007669"/>
    <property type="project" value="UniProtKB-EC"/>
</dbReference>
<keyword evidence="7 17" id="KW-0648">Protein biosynthesis</keyword>
<dbReference type="InterPro" id="IPR033910">
    <property type="entry name" value="GluRS_core"/>
</dbReference>
<comment type="subcellular location">
    <subcellularLocation>
        <location evidence="1">Mitochondrion</location>
    </subcellularLocation>
</comment>
<dbReference type="NCBIfam" id="TIGR00464">
    <property type="entry name" value="gltX_bact"/>
    <property type="match status" value="1"/>
</dbReference>
<evidence type="ECO:0000313" key="21">
    <source>
        <dbReference type="Proteomes" id="UP001347796"/>
    </source>
</evidence>
<evidence type="ECO:0000259" key="18">
    <source>
        <dbReference type="Pfam" id="PF00749"/>
    </source>
</evidence>
<evidence type="ECO:0000256" key="3">
    <source>
        <dbReference type="ARBA" id="ARBA00012835"/>
    </source>
</evidence>
<evidence type="ECO:0000256" key="8">
    <source>
        <dbReference type="ARBA" id="ARBA00023146"/>
    </source>
</evidence>
<dbReference type="GO" id="GO:0005739">
    <property type="term" value="C:mitochondrion"/>
    <property type="evidence" value="ECO:0007669"/>
    <property type="project" value="UniProtKB-SubCell"/>
</dbReference>
<dbReference type="HAMAP" id="MF_00022">
    <property type="entry name" value="Glu_tRNA_synth_type1"/>
    <property type="match status" value="1"/>
</dbReference>
<comment type="catalytic activity">
    <reaction evidence="15">
        <text>tRNA(Glx) + L-glutamate + ATP = L-glutamyl-tRNA(Glx) + AMP + diphosphate</text>
        <dbReference type="Rhea" id="RHEA:18397"/>
        <dbReference type="Rhea" id="RHEA-COMP:9713"/>
        <dbReference type="Rhea" id="RHEA-COMP:9716"/>
        <dbReference type="ChEBI" id="CHEBI:29985"/>
        <dbReference type="ChEBI" id="CHEBI:30616"/>
        <dbReference type="ChEBI" id="CHEBI:33019"/>
        <dbReference type="ChEBI" id="CHEBI:78442"/>
        <dbReference type="ChEBI" id="CHEBI:78520"/>
        <dbReference type="ChEBI" id="CHEBI:456215"/>
        <dbReference type="EC" id="6.1.1.24"/>
    </reaction>
    <physiologicalReaction direction="left-to-right" evidence="15">
        <dbReference type="Rhea" id="RHEA:18398"/>
    </physiologicalReaction>
</comment>
<dbReference type="GO" id="GO:0008270">
    <property type="term" value="F:zinc ion binding"/>
    <property type="evidence" value="ECO:0007669"/>
    <property type="project" value="InterPro"/>
</dbReference>
<evidence type="ECO:0000256" key="5">
    <source>
        <dbReference type="ARBA" id="ARBA00022741"/>
    </source>
</evidence>
<dbReference type="EMBL" id="JAZGQO010000001">
    <property type="protein sequence ID" value="KAK6195713.1"/>
    <property type="molecule type" value="Genomic_DNA"/>
</dbReference>
<evidence type="ECO:0000256" key="7">
    <source>
        <dbReference type="ARBA" id="ARBA00022917"/>
    </source>
</evidence>
<dbReference type="GO" id="GO:0000049">
    <property type="term" value="F:tRNA binding"/>
    <property type="evidence" value="ECO:0007669"/>
    <property type="project" value="InterPro"/>
</dbReference>
<keyword evidence="8 17" id="KW-0030">Aminoacyl-tRNA synthetase</keyword>
<dbReference type="InterPro" id="IPR049940">
    <property type="entry name" value="GluQ/Sye"/>
</dbReference>
<keyword evidence="21" id="KW-1185">Reference proteome</keyword>
<evidence type="ECO:0000256" key="12">
    <source>
        <dbReference type="ARBA" id="ARBA00044251"/>
    </source>
</evidence>
<feature type="domain" description="Glutamyl/glutaminyl-tRNA synthetase class Ib catalytic" evidence="18">
    <location>
        <begin position="31"/>
        <end position="312"/>
    </location>
</feature>
<dbReference type="InterPro" id="IPR020751">
    <property type="entry name" value="aa-tRNA-synth_I_codon-bd_sub2"/>
</dbReference>
<comment type="caution">
    <text evidence="20">The sequence shown here is derived from an EMBL/GenBank/DDBJ whole genome shotgun (WGS) entry which is preliminary data.</text>
</comment>
<evidence type="ECO:0000256" key="13">
    <source>
        <dbReference type="ARBA" id="ARBA00044313"/>
    </source>
</evidence>
<evidence type="ECO:0000256" key="11">
    <source>
        <dbReference type="ARBA" id="ARBA00044142"/>
    </source>
</evidence>
<dbReference type="InterPro" id="IPR020058">
    <property type="entry name" value="Glu/Gln-tRNA-synth_Ib_cat-dom"/>
</dbReference>
<evidence type="ECO:0000256" key="1">
    <source>
        <dbReference type="ARBA" id="ARBA00004173"/>
    </source>
</evidence>
<comment type="similarity">
    <text evidence="2">Belongs to the class-I aminoacyl-tRNA synthetase family. Glutamate--tRNA ligase type 1 subfamily.</text>
</comment>
<accession>A0AAN8KIL4</accession>
<dbReference type="InterPro" id="IPR008925">
    <property type="entry name" value="aa_tRNA-synth_I_cd-bd_sf"/>
</dbReference>
<evidence type="ECO:0000256" key="15">
    <source>
        <dbReference type="ARBA" id="ARBA00047479"/>
    </source>
</evidence>
<evidence type="ECO:0000256" key="10">
    <source>
        <dbReference type="ARBA" id="ARBA00044054"/>
    </source>
</evidence>
<evidence type="ECO:0000256" key="4">
    <source>
        <dbReference type="ARBA" id="ARBA00022598"/>
    </source>
</evidence>
<evidence type="ECO:0000256" key="17">
    <source>
        <dbReference type="RuleBase" id="RU363037"/>
    </source>
</evidence>
<feature type="domain" description="Aminoacyl-tRNA synthetase class I anticodon-binding" evidence="19">
    <location>
        <begin position="383"/>
        <end position="511"/>
    </location>
</feature>
<dbReference type="AlphaFoldDB" id="A0AAN8KIL4"/>
<dbReference type="EC" id="6.1.1.24" evidence="10"/>
<evidence type="ECO:0000259" key="19">
    <source>
        <dbReference type="Pfam" id="PF19269"/>
    </source>
</evidence>
<dbReference type="Pfam" id="PF19269">
    <property type="entry name" value="Anticodon_2"/>
    <property type="match status" value="1"/>
</dbReference>
<dbReference type="InterPro" id="IPR014729">
    <property type="entry name" value="Rossmann-like_a/b/a_fold"/>
</dbReference>
<dbReference type="InterPro" id="IPR004527">
    <property type="entry name" value="Glu-tRNA-ligase_bac/mito"/>
</dbReference>